<organism evidence="1">
    <name type="scientific">marine sediment metagenome</name>
    <dbReference type="NCBI Taxonomy" id="412755"/>
    <lineage>
        <taxon>unclassified sequences</taxon>
        <taxon>metagenomes</taxon>
        <taxon>ecological metagenomes</taxon>
    </lineage>
</organism>
<sequence>MKTRADLQDWMRSGCPVADAAPPHDTAVVVGFGEPGGLVQVRLFAYCKRCGVEKGAEIPGVMEDRFPDVMHRLGAVILGFHENTEAIPAVMEDHILDGEALTSDSFDGISARVAISHILANGYAPRPDGDSYSPESKPYGRTVTPGGLALDVHFTSAASAWGWQLRDLIREAKV</sequence>
<proteinExistence type="predicted"/>
<dbReference type="EMBL" id="LAZR01011345">
    <property type="protein sequence ID" value="KKM62206.1"/>
    <property type="molecule type" value="Genomic_DNA"/>
</dbReference>
<gene>
    <name evidence="1" type="ORF">LCGC14_1524030</name>
</gene>
<name>A0A0F9JIM5_9ZZZZ</name>
<accession>A0A0F9JIM5</accession>
<dbReference type="AlphaFoldDB" id="A0A0F9JIM5"/>
<comment type="caution">
    <text evidence="1">The sequence shown here is derived from an EMBL/GenBank/DDBJ whole genome shotgun (WGS) entry which is preliminary data.</text>
</comment>
<evidence type="ECO:0000313" key="1">
    <source>
        <dbReference type="EMBL" id="KKM62206.1"/>
    </source>
</evidence>
<reference evidence="1" key="1">
    <citation type="journal article" date="2015" name="Nature">
        <title>Complex archaea that bridge the gap between prokaryotes and eukaryotes.</title>
        <authorList>
            <person name="Spang A."/>
            <person name="Saw J.H."/>
            <person name="Jorgensen S.L."/>
            <person name="Zaremba-Niedzwiedzka K."/>
            <person name="Martijn J."/>
            <person name="Lind A.E."/>
            <person name="van Eijk R."/>
            <person name="Schleper C."/>
            <person name="Guy L."/>
            <person name="Ettema T.J."/>
        </authorList>
    </citation>
    <scope>NUCLEOTIDE SEQUENCE</scope>
</reference>
<protein>
    <submittedName>
        <fullName evidence="1">Uncharacterized protein</fullName>
    </submittedName>
</protein>